<proteinExistence type="inferred from homology"/>
<comment type="cofactor">
    <cofactor evidence="1">
        <name>pyridoxal 5'-phosphate</name>
        <dbReference type="ChEBI" id="CHEBI:597326"/>
    </cofactor>
</comment>
<dbReference type="GO" id="GO:0005524">
    <property type="term" value="F:ATP binding"/>
    <property type="evidence" value="ECO:0007669"/>
    <property type="project" value="TreeGrafter"/>
</dbReference>
<evidence type="ECO:0000256" key="1">
    <source>
        <dbReference type="ARBA" id="ARBA00001933"/>
    </source>
</evidence>
<dbReference type="Pfam" id="PF00291">
    <property type="entry name" value="PALP"/>
    <property type="match status" value="1"/>
</dbReference>
<dbReference type="GO" id="GO:0000287">
    <property type="term" value="F:magnesium ion binding"/>
    <property type="evidence" value="ECO:0007669"/>
    <property type="project" value="TreeGrafter"/>
</dbReference>
<dbReference type="GO" id="GO:0006563">
    <property type="term" value="P:L-serine metabolic process"/>
    <property type="evidence" value="ECO:0007669"/>
    <property type="project" value="UniProtKB-ARBA"/>
</dbReference>
<dbReference type="GO" id="GO:0008721">
    <property type="term" value="F:D-serine ammonia-lyase activity"/>
    <property type="evidence" value="ECO:0007669"/>
    <property type="project" value="UniProtKB-EC"/>
</dbReference>
<dbReference type="CDD" id="cd01562">
    <property type="entry name" value="Thr-dehyd"/>
    <property type="match status" value="1"/>
</dbReference>
<keyword evidence="3" id="KW-0663">Pyridoxal phosphate</keyword>
<dbReference type="OMA" id="LIHPFDH"/>
<evidence type="ECO:0000256" key="3">
    <source>
        <dbReference type="ARBA" id="ARBA00022898"/>
    </source>
</evidence>
<dbReference type="FunFam" id="3.40.50.1100:FF:000005">
    <property type="entry name" value="Threonine dehydratase catabolic"/>
    <property type="match status" value="1"/>
</dbReference>
<evidence type="ECO:0000313" key="12">
    <source>
        <dbReference type="Proteomes" id="UP000001876"/>
    </source>
</evidence>
<evidence type="ECO:0000256" key="7">
    <source>
        <dbReference type="ARBA" id="ARBA00066592"/>
    </source>
</evidence>
<evidence type="ECO:0000256" key="2">
    <source>
        <dbReference type="ARBA" id="ARBA00010869"/>
    </source>
</evidence>
<feature type="domain" description="Tryptophan synthase beta chain-like PALP" evidence="10">
    <location>
        <begin position="25"/>
        <end position="308"/>
    </location>
</feature>
<dbReference type="PANTHER" id="PTHR43050:SF1">
    <property type="entry name" value="SERINE RACEMASE"/>
    <property type="match status" value="1"/>
</dbReference>
<dbReference type="GO" id="GO:0030170">
    <property type="term" value="F:pyridoxal phosphate binding"/>
    <property type="evidence" value="ECO:0007669"/>
    <property type="project" value="TreeGrafter"/>
</dbReference>
<evidence type="ECO:0000256" key="4">
    <source>
        <dbReference type="ARBA" id="ARBA00023239"/>
    </source>
</evidence>
<dbReference type="GO" id="GO:0003941">
    <property type="term" value="F:L-serine ammonia-lyase activity"/>
    <property type="evidence" value="ECO:0007669"/>
    <property type="project" value="TreeGrafter"/>
</dbReference>
<protein>
    <recommendedName>
        <fullName evidence="8">Serine racemase</fullName>
        <ecNumber evidence="6">4.3.1.18</ecNumber>
        <ecNumber evidence="7">5.1.1.18</ecNumber>
    </recommendedName>
    <alternativeName>
        <fullName evidence="9">D-serine dehydratase</fullName>
    </alternativeName>
</protein>
<dbReference type="AlphaFoldDB" id="C1MX69"/>
<evidence type="ECO:0000256" key="5">
    <source>
        <dbReference type="ARBA" id="ARBA00053278"/>
    </source>
</evidence>
<dbReference type="EC" id="5.1.1.18" evidence="7"/>
<keyword evidence="12" id="KW-1185">Reference proteome</keyword>
<dbReference type="PANTHER" id="PTHR43050">
    <property type="entry name" value="SERINE / THREONINE RACEMASE FAMILY MEMBER"/>
    <property type="match status" value="1"/>
</dbReference>
<dbReference type="SUPFAM" id="SSF53686">
    <property type="entry name" value="Tryptophan synthase beta subunit-like PLP-dependent enzymes"/>
    <property type="match status" value="1"/>
</dbReference>
<evidence type="ECO:0000313" key="11">
    <source>
        <dbReference type="EMBL" id="EEH55410.1"/>
    </source>
</evidence>
<dbReference type="Gene3D" id="3.40.50.1100">
    <property type="match status" value="2"/>
</dbReference>
<dbReference type="InterPro" id="IPR036052">
    <property type="entry name" value="TrpB-like_PALP_sf"/>
</dbReference>
<dbReference type="RefSeq" id="XP_003060641.1">
    <property type="nucleotide sequence ID" value="XM_003060595.1"/>
</dbReference>
<dbReference type="eggNOG" id="KOG1251">
    <property type="taxonomic scope" value="Eukaryota"/>
</dbReference>
<dbReference type="OrthoDB" id="4418812at2759"/>
<evidence type="ECO:0000259" key="10">
    <source>
        <dbReference type="Pfam" id="PF00291"/>
    </source>
</evidence>
<dbReference type="EMBL" id="GG663742">
    <property type="protein sequence ID" value="EEH55410.1"/>
    <property type="molecule type" value="Genomic_DNA"/>
</dbReference>
<dbReference type="GeneID" id="9685782"/>
<dbReference type="FunFam" id="3.40.50.1100:FF:000007">
    <property type="entry name" value="L-threonine dehydratase catabolic TdcB"/>
    <property type="match status" value="1"/>
</dbReference>
<evidence type="ECO:0000256" key="6">
    <source>
        <dbReference type="ARBA" id="ARBA00066349"/>
    </source>
</evidence>
<comment type="function">
    <text evidence="5">Catalyzes the synthesis of D-serine from L-serine. Has dehydratase activity towards both L-serine and D-serine.</text>
</comment>
<reference evidence="11 12" key="1">
    <citation type="journal article" date="2009" name="Science">
        <title>Green evolution and dynamic adaptations revealed by genomes of the marine picoeukaryotes Micromonas.</title>
        <authorList>
            <person name="Worden A.Z."/>
            <person name="Lee J.H."/>
            <person name="Mock T."/>
            <person name="Rouze P."/>
            <person name="Simmons M.P."/>
            <person name="Aerts A.L."/>
            <person name="Allen A.E."/>
            <person name="Cuvelier M.L."/>
            <person name="Derelle E."/>
            <person name="Everett M.V."/>
            <person name="Foulon E."/>
            <person name="Grimwood J."/>
            <person name="Gundlach H."/>
            <person name="Henrissat B."/>
            <person name="Napoli C."/>
            <person name="McDonald S.M."/>
            <person name="Parker M.S."/>
            <person name="Rombauts S."/>
            <person name="Salamov A."/>
            <person name="Von Dassow P."/>
            <person name="Badger J.H."/>
            <person name="Coutinho P.M."/>
            <person name="Demir E."/>
            <person name="Dubchak I."/>
            <person name="Gentemann C."/>
            <person name="Eikrem W."/>
            <person name="Gready J.E."/>
            <person name="John U."/>
            <person name="Lanier W."/>
            <person name="Lindquist E.A."/>
            <person name="Lucas S."/>
            <person name="Mayer K.F."/>
            <person name="Moreau H."/>
            <person name="Not F."/>
            <person name="Otillar R."/>
            <person name="Panaud O."/>
            <person name="Pangilinan J."/>
            <person name="Paulsen I."/>
            <person name="Piegu B."/>
            <person name="Poliakov A."/>
            <person name="Robbens S."/>
            <person name="Schmutz J."/>
            <person name="Toulza E."/>
            <person name="Wyss T."/>
            <person name="Zelensky A."/>
            <person name="Zhou K."/>
            <person name="Armbrust E.V."/>
            <person name="Bhattacharya D."/>
            <person name="Goodenough U.W."/>
            <person name="Van de Peer Y."/>
            <person name="Grigoriev I.V."/>
        </authorList>
    </citation>
    <scope>NUCLEOTIDE SEQUENCE [LARGE SCALE GENOMIC DNA]</scope>
    <source>
        <strain evidence="11 12">CCMP1545</strain>
    </source>
</reference>
<dbReference type="KEGG" id="mpp:MICPUCDRAFT_34565"/>
<dbReference type="STRING" id="564608.C1MX69"/>
<sequence length="342" mass="35821">MEPPHAATLDLIRDARTRIEPYAKVTPVHTCSTIDHLVAFDAGGPVEVSFKCETFQKGGAFKYRGAMNAVLQLTEDQRARGVVTHSSGNHAGALALAARTIGIPAHIVVPEGAPACKLDAIHEYGGIMTRCKATVPDREATAGRIQRETGATLIPPYDHSHVICGQGTIGLEFMEQVPGLDVVLVPVSGGGMIAGVAAAVKGINENCAVVAAEPCGASTTPRADVAASKARGRLVSDMPPPDTIADGLRAKLGALTWPIVRDKVDGVVTVTEPEIVRAMALIYERMKLVVEPSGAVGLAAALSEQFKGFLRARESPEATVRVGVVLCGGNVDLAPLWATYKV</sequence>
<evidence type="ECO:0000256" key="9">
    <source>
        <dbReference type="ARBA" id="ARBA00081761"/>
    </source>
</evidence>
<dbReference type="Proteomes" id="UP000001876">
    <property type="component" value="Unassembled WGS sequence"/>
</dbReference>
<gene>
    <name evidence="11" type="ORF">MICPUCDRAFT_34565</name>
</gene>
<organism evidence="12">
    <name type="scientific">Micromonas pusilla (strain CCMP1545)</name>
    <name type="common">Picoplanktonic green alga</name>
    <dbReference type="NCBI Taxonomy" id="564608"/>
    <lineage>
        <taxon>Eukaryota</taxon>
        <taxon>Viridiplantae</taxon>
        <taxon>Chlorophyta</taxon>
        <taxon>Mamiellophyceae</taxon>
        <taxon>Mamiellales</taxon>
        <taxon>Mamiellaceae</taxon>
        <taxon>Micromonas</taxon>
    </lineage>
</organism>
<name>C1MX69_MICPC</name>
<dbReference type="GO" id="GO:0070179">
    <property type="term" value="P:D-serine biosynthetic process"/>
    <property type="evidence" value="ECO:0007669"/>
    <property type="project" value="TreeGrafter"/>
</dbReference>
<dbReference type="InterPro" id="IPR001926">
    <property type="entry name" value="TrpB-like_PALP"/>
</dbReference>
<dbReference type="GO" id="GO:0030378">
    <property type="term" value="F:serine racemase activity"/>
    <property type="evidence" value="ECO:0007669"/>
    <property type="project" value="UniProtKB-EC"/>
</dbReference>
<evidence type="ECO:0000256" key="8">
    <source>
        <dbReference type="ARBA" id="ARBA00070760"/>
    </source>
</evidence>
<comment type="similarity">
    <text evidence="2">Belongs to the serine/threonine dehydratase family.</text>
</comment>
<dbReference type="GO" id="GO:0018114">
    <property type="term" value="F:threonine racemase activity"/>
    <property type="evidence" value="ECO:0007669"/>
    <property type="project" value="TreeGrafter"/>
</dbReference>
<accession>C1MX69</accession>
<keyword evidence="4" id="KW-0456">Lyase</keyword>
<dbReference type="EC" id="4.3.1.18" evidence="6"/>